<comment type="caution">
    <text evidence="1">The sequence shown here is derived from an EMBL/GenBank/DDBJ whole genome shotgun (WGS) entry which is preliminary data.</text>
</comment>
<dbReference type="EC" id="3.5.1.-" evidence="1"/>
<dbReference type="EMBL" id="JBHUMM010000002">
    <property type="protein sequence ID" value="MFD2670545.1"/>
    <property type="molecule type" value="Genomic_DNA"/>
</dbReference>
<dbReference type="SUPFAM" id="SSF102588">
    <property type="entry name" value="LmbE-like"/>
    <property type="match status" value="1"/>
</dbReference>
<dbReference type="RefSeq" id="WP_379927935.1">
    <property type="nucleotide sequence ID" value="NZ_JBHUMM010000002.1"/>
</dbReference>
<keyword evidence="2" id="KW-1185">Reference proteome</keyword>
<name>A0ABW5R7I8_9BACL</name>
<gene>
    <name evidence="1" type="ORF">ACFSUC_02845</name>
</gene>
<dbReference type="GO" id="GO:0016787">
    <property type="term" value="F:hydrolase activity"/>
    <property type="evidence" value="ECO:0007669"/>
    <property type="project" value="UniProtKB-KW"/>
</dbReference>
<keyword evidence="1" id="KW-0378">Hydrolase</keyword>
<sequence length="169" mass="19800">MMKINNLMVVAHPDDECIFGGHALLIEKGWKVICLTNGTHPVRSVEYKKVMTELGVSYEMWNYPDLWGGDFDRNSLKQKLTQTLNNQSYQKIVTHNLNGEYGHSQHRALSEIMHELVRENLFVFGTSHTMLPYQIIQKKIQLLSYYRSQADVIRTLHEYIQYEKIIQVN</sequence>
<dbReference type="Gene3D" id="3.40.50.10320">
    <property type="entry name" value="LmbE-like"/>
    <property type="match status" value="1"/>
</dbReference>
<dbReference type="PANTHER" id="PTHR12993">
    <property type="entry name" value="N-ACETYLGLUCOSAMINYL-PHOSPHATIDYLINOSITOL DE-N-ACETYLASE-RELATED"/>
    <property type="match status" value="1"/>
</dbReference>
<dbReference type="Proteomes" id="UP001597497">
    <property type="component" value="Unassembled WGS sequence"/>
</dbReference>
<evidence type="ECO:0000313" key="1">
    <source>
        <dbReference type="EMBL" id="MFD2670545.1"/>
    </source>
</evidence>
<dbReference type="InterPro" id="IPR024078">
    <property type="entry name" value="LmbE-like_dom_sf"/>
</dbReference>
<accession>A0ABW5R7I8</accession>
<dbReference type="PANTHER" id="PTHR12993:SF11">
    <property type="entry name" value="N-ACETYLGLUCOSAMINYL-PHOSPHATIDYLINOSITOL DE-N-ACETYLASE"/>
    <property type="match status" value="1"/>
</dbReference>
<evidence type="ECO:0000313" key="2">
    <source>
        <dbReference type="Proteomes" id="UP001597497"/>
    </source>
</evidence>
<proteinExistence type="predicted"/>
<protein>
    <submittedName>
        <fullName evidence="1">PIG-L deacetylase family protein</fullName>
        <ecNumber evidence="1">3.5.1.-</ecNumber>
    </submittedName>
</protein>
<organism evidence="1 2">
    <name type="scientific">Marinicrinis sediminis</name>
    <dbReference type="NCBI Taxonomy" id="1652465"/>
    <lineage>
        <taxon>Bacteria</taxon>
        <taxon>Bacillati</taxon>
        <taxon>Bacillota</taxon>
        <taxon>Bacilli</taxon>
        <taxon>Bacillales</taxon>
        <taxon>Paenibacillaceae</taxon>
    </lineage>
</organism>
<dbReference type="InterPro" id="IPR003737">
    <property type="entry name" value="GlcNAc_PI_deacetylase-related"/>
</dbReference>
<reference evidence="2" key="1">
    <citation type="journal article" date="2019" name="Int. J. Syst. Evol. Microbiol.">
        <title>The Global Catalogue of Microorganisms (GCM) 10K type strain sequencing project: providing services to taxonomists for standard genome sequencing and annotation.</title>
        <authorList>
            <consortium name="The Broad Institute Genomics Platform"/>
            <consortium name="The Broad Institute Genome Sequencing Center for Infectious Disease"/>
            <person name="Wu L."/>
            <person name="Ma J."/>
        </authorList>
    </citation>
    <scope>NUCLEOTIDE SEQUENCE [LARGE SCALE GENOMIC DNA]</scope>
    <source>
        <strain evidence="2">KCTC 33676</strain>
    </source>
</reference>
<dbReference type="Pfam" id="PF02585">
    <property type="entry name" value="PIG-L"/>
    <property type="match status" value="1"/>
</dbReference>